<dbReference type="InParanoid" id="Q22TA7"/>
<sequence length="404" mass="47415">MGGSRDRSSGRKDKQKKRRKSRSYSSSKSYEEQQNQFQKNPKKKIQQNNLNNNNNGNNMGGSNNMNNNYMNNQQNNSMNNGNNYDDGNGGNQNNQNQSMNQQGHQQGLRQTGMNNFGNQRMMNNGMMMGNLMNQFIKPQPPTHLNFMMPMMGGINMQQMGHFKMPTMMNRFPIAQPMRQFPPFIQKQNLINNNNNMGQQMDQDDSNKKMNKFNEKNQIKQKQIDTEPFVTFKNINLISGIVEIIQNTCFSMEKSNNELAFYVCKKAFLEILKKLKEQNQNRYHDSTEDLLKYLEKQFLEEQKQAIKEFNQQKNLKEKNYLFNNTKFNSGIDNLDYQILKLVHKSKKLKDVFDVIQTESANKVDLSYQNESLARKLLIYTSNQYNEQSHKLYQESIKLFNQNVSY</sequence>
<dbReference type="RefSeq" id="XP_001008776.1">
    <property type="nucleotide sequence ID" value="XM_001008776.3"/>
</dbReference>
<gene>
    <name evidence="2" type="ORF">TTHERM_00181090</name>
</gene>
<dbReference type="KEGG" id="tet:TTHERM_00181090"/>
<feature type="region of interest" description="Disordered" evidence="1">
    <location>
        <begin position="1"/>
        <end position="117"/>
    </location>
</feature>
<dbReference type="GeneID" id="7827312"/>
<dbReference type="AlphaFoldDB" id="Q22TA7"/>
<dbReference type="EMBL" id="GG662840">
    <property type="protein sequence ID" value="EAR88531.1"/>
    <property type="molecule type" value="Genomic_DNA"/>
</dbReference>
<name>Q22TA7_TETTS</name>
<dbReference type="eggNOG" id="ENOG502R31Q">
    <property type="taxonomic scope" value="Eukaryota"/>
</dbReference>
<keyword evidence="3" id="KW-1185">Reference proteome</keyword>
<dbReference type="OMA" id="CDQENIL"/>
<feature type="compositionally biased region" description="Basic residues" evidence="1">
    <location>
        <begin position="13"/>
        <end position="22"/>
    </location>
</feature>
<organism evidence="2 3">
    <name type="scientific">Tetrahymena thermophila (strain SB210)</name>
    <dbReference type="NCBI Taxonomy" id="312017"/>
    <lineage>
        <taxon>Eukaryota</taxon>
        <taxon>Sar</taxon>
        <taxon>Alveolata</taxon>
        <taxon>Ciliophora</taxon>
        <taxon>Intramacronucleata</taxon>
        <taxon>Oligohymenophorea</taxon>
        <taxon>Hymenostomatida</taxon>
        <taxon>Tetrahymenina</taxon>
        <taxon>Tetrahymenidae</taxon>
        <taxon>Tetrahymena</taxon>
    </lineage>
</organism>
<reference evidence="3" key="1">
    <citation type="journal article" date="2006" name="PLoS Biol.">
        <title>Macronuclear genome sequence of the ciliate Tetrahymena thermophila, a model eukaryote.</title>
        <authorList>
            <person name="Eisen J.A."/>
            <person name="Coyne R.S."/>
            <person name="Wu M."/>
            <person name="Wu D."/>
            <person name="Thiagarajan M."/>
            <person name="Wortman J.R."/>
            <person name="Badger J.H."/>
            <person name="Ren Q."/>
            <person name="Amedeo P."/>
            <person name="Jones K.M."/>
            <person name="Tallon L.J."/>
            <person name="Delcher A.L."/>
            <person name="Salzberg S.L."/>
            <person name="Silva J.C."/>
            <person name="Haas B.J."/>
            <person name="Majoros W.H."/>
            <person name="Farzad M."/>
            <person name="Carlton J.M."/>
            <person name="Smith R.K. Jr."/>
            <person name="Garg J."/>
            <person name="Pearlman R.E."/>
            <person name="Karrer K.M."/>
            <person name="Sun L."/>
            <person name="Manning G."/>
            <person name="Elde N.C."/>
            <person name="Turkewitz A.P."/>
            <person name="Asai D.J."/>
            <person name="Wilkes D.E."/>
            <person name="Wang Y."/>
            <person name="Cai H."/>
            <person name="Collins K."/>
            <person name="Stewart B.A."/>
            <person name="Lee S.R."/>
            <person name="Wilamowska K."/>
            <person name="Weinberg Z."/>
            <person name="Ruzzo W.L."/>
            <person name="Wloga D."/>
            <person name="Gaertig J."/>
            <person name="Frankel J."/>
            <person name="Tsao C.-C."/>
            <person name="Gorovsky M.A."/>
            <person name="Keeling P.J."/>
            <person name="Waller R.F."/>
            <person name="Patron N.J."/>
            <person name="Cherry J.M."/>
            <person name="Stover N.A."/>
            <person name="Krieger C.J."/>
            <person name="del Toro C."/>
            <person name="Ryder H.F."/>
            <person name="Williamson S.C."/>
            <person name="Barbeau R.A."/>
            <person name="Hamilton E.P."/>
            <person name="Orias E."/>
        </authorList>
    </citation>
    <scope>NUCLEOTIDE SEQUENCE [LARGE SCALE GENOMIC DNA]</scope>
    <source>
        <strain evidence="3">SB210</strain>
    </source>
</reference>
<proteinExistence type="predicted"/>
<evidence type="ECO:0000256" key="1">
    <source>
        <dbReference type="SAM" id="MobiDB-lite"/>
    </source>
</evidence>
<feature type="compositionally biased region" description="Basic and acidic residues" evidence="1">
    <location>
        <begin position="1"/>
        <end position="12"/>
    </location>
</feature>
<protein>
    <submittedName>
        <fullName evidence="2">Uncharacterized protein</fullName>
    </submittedName>
</protein>
<evidence type="ECO:0000313" key="2">
    <source>
        <dbReference type="EMBL" id="EAR88531.1"/>
    </source>
</evidence>
<accession>Q22TA7</accession>
<feature type="compositionally biased region" description="Low complexity" evidence="1">
    <location>
        <begin position="46"/>
        <end position="117"/>
    </location>
</feature>
<dbReference type="Proteomes" id="UP000009168">
    <property type="component" value="Unassembled WGS sequence"/>
</dbReference>
<dbReference type="HOGENOM" id="CLU_682400_0_0_1"/>
<evidence type="ECO:0000313" key="3">
    <source>
        <dbReference type="Proteomes" id="UP000009168"/>
    </source>
</evidence>
<feature type="compositionally biased region" description="Low complexity" evidence="1">
    <location>
        <begin position="23"/>
        <end position="39"/>
    </location>
</feature>